<feature type="compositionally biased region" description="Basic and acidic residues" evidence="1">
    <location>
        <begin position="1"/>
        <end position="10"/>
    </location>
</feature>
<evidence type="ECO:0000313" key="3">
    <source>
        <dbReference type="EMBL" id="KPI42839.1"/>
    </source>
</evidence>
<sequence>MAPRRKRDDSTEPSTPAKKSKTETDFDLSDQPTITIVIEDGEQNKAFYIHKHLLVKCFEDFREKLEGVDEAKPLVLRNVYVEIFGIVSRWIYRQELLIEDYEEALKHPRRKYKPATLPVTNATEIAPAGQTPSSAASTDDAIQDGSEAEVETAVTKADKLEGPEAEEESRWYSQGTYYHQVFGQIADVYVFAVFYKARELRHGAMLLLQRFVAATKIIPSLDMVKVIVKRLGMDKPLSKWLARVIAFSHRTEWGTQESMKALPRAFLAEVLKITVSLRDDRHLTKHYEEDYCEHHEHLNEEDRNRCQESRKNDYDMILQHQKLKVGRYNYVTTWTNVDLGPDLSYDFILQKDLIQQLSWWSSSDLVEICQKAQELNAKRTEAEWAKAMELSYRRYPSRRPSR</sequence>
<dbReference type="AlphaFoldDB" id="A0A0N0NPR1"/>
<dbReference type="InterPro" id="IPR000210">
    <property type="entry name" value="BTB/POZ_dom"/>
</dbReference>
<proteinExistence type="predicted"/>
<name>A0A0N0NPR1_9EURO</name>
<dbReference type="GeneID" id="28733811"/>
<dbReference type="VEuPathDB" id="FungiDB:AB675_1998"/>
<organism evidence="3 4">
    <name type="scientific">Cyphellophora attinorum</name>
    <dbReference type="NCBI Taxonomy" id="1664694"/>
    <lineage>
        <taxon>Eukaryota</taxon>
        <taxon>Fungi</taxon>
        <taxon>Dikarya</taxon>
        <taxon>Ascomycota</taxon>
        <taxon>Pezizomycotina</taxon>
        <taxon>Eurotiomycetes</taxon>
        <taxon>Chaetothyriomycetidae</taxon>
        <taxon>Chaetothyriales</taxon>
        <taxon>Cyphellophoraceae</taxon>
        <taxon>Cyphellophora</taxon>
    </lineage>
</organism>
<gene>
    <name evidence="3" type="ORF">AB675_1998</name>
</gene>
<evidence type="ECO:0000259" key="2">
    <source>
        <dbReference type="PROSITE" id="PS50097"/>
    </source>
</evidence>
<evidence type="ECO:0000256" key="1">
    <source>
        <dbReference type="SAM" id="MobiDB-lite"/>
    </source>
</evidence>
<reference evidence="3 4" key="1">
    <citation type="submission" date="2015-06" db="EMBL/GenBank/DDBJ databases">
        <title>Draft genome of the ant-associated black yeast Phialophora attae CBS 131958.</title>
        <authorList>
            <person name="Moreno L.F."/>
            <person name="Stielow B.J."/>
            <person name="de Hoog S."/>
            <person name="Vicente V.A."/>
            <person name="Weiss V.A."/>
            <person name="de Vries M."/>
            <person name="Cruz L.M."/>
            <person name="Souza E.M."/>
        </authorList>
    </citation>
    <scope>NUCLEOTIDE SEQUENCE [LARGE SCALE GENOMIC DNA]</scope>
    <source>
        <strain evidence="3 4">CBS 131958</strain>
    </source>
</reference>
<dbReference type="RefSeq" id="XP_018002802.1">
    <property type="nucleotide sequence ID" value="XM_018141931.1"/>
</dbReference>
<evidence type="ECO:0000313" key="4">
    <source>
        <dbReference type="Proteomes" id="UP000038010"/>
    </source>
</evidence>
<feature type="domain" description="BTB" evidence="2">
    <location>
        <begin position="32"/>
        <end position="100"/>
    </location>
</feature>
<dbReference type="Proteomes" id="UP000038010">
    <property type="component" value="Unassembled WGS sequence"/>
</dbReference>
<dbReference type="PROSITE" id="PS50097">
    <property type="entry name" value="BTB"/>
    <property type="match status" value="1"/>
</dbReference>
<feature type="region of interest" description="Disordered" evidence="1">
    <location>
        <begin position="1"/>
        <end position="26"/>
    </location>
</feature>
<dbReference type="EMBL" id="LFJN01000006">
    <property type="protein sequence ID" value="KPI42839.1"/>
    <property type="molecule type" value="Genomic_DNA"/>
</dbReference>
<dbReference type="OrthoDB" id="194443at2759"/>
<accession>A0A0N0NPR1</accession>
<protein>
    <recommendedName>
        <fullName evidence="2">BTB domain-containing protein</fullName>
    </recommendedName>
</protein>
<comment type="caution">
    <text evidence="3">The sequence shown here is derived from an EMBL/GenBank/DDBJ whole genome shotgun (WGS) entry which is preliminary data.</text>
</comment>
<dbReference type="STRING" id="1664694.A0A0N0NPR1"/>
<keyword evidence="4" id="KW-1185">Reference proteome</keyword>